<gene>
    <name evidence="1" type="ORF">V518_1008</name>
</gene>
<dbReference type="Proteomes" id="UP000019481">
    <property type="component" value="Unassembled WGS sequence"/>
</dbReference>
<dbReference type="RefSeq" id="WP_051408275.1">
    <property type="nucleotide sequence ID" value="NZ_AYSN01000025.1"/>
</dbReference>
<name>W9E9Z6_9THEO</name>
<dbReference type="REBASE" id="79947">
    <property type="entry name" value="TaoSCUT27McrB3P"/>
</dbReference>
<keyword evidence="2" id="KW-1185">Reference proteome</keyword>
<dbReference type="PATRIC" id="fig|1421016.3.peg.1024"/>
<protein>
    <submittedName>
        <fullName evidence="1">Uncharacterized protein</fullName>
    </submittedName>
</protein>
<proteinExistence type="predicted"/>
<dbReference type="EMBL" id="AYSN01000025">
    <property type="protein sequence ID" value="ETO38828.1"/>
    <property type="molecule type" value="Genomic_DNA"/>
</dbReference>
<dbReference type="OrthoDB" id="9781481at2"/>
<evidence type="ECO:0000313" key="2">
    <source>
        <dbReference type="Proteomes" id="UP000019481"/>
    </source>
</evidence>
<dbReference type="AlphaFoldDB" id="W9E9Z6"/>
<reference evidence="1 2" key="1">
    <citation type="journal article" date="2014" name="Genome Announc.">
        <title>Draft Genome Sequence of an Anaerobic, Thermophilic Bacterium, Thermoanaerobacterium aotearoense SCUT27, Isolated from a Hot Spring in China.</title>
        <authorList>
            <person name="Ai H."/>
            <person name="Zhang J."/>
            <person name="Yang M."/>
            <person name="Yu P."/>
            <person name="Li S."/>
            <person name="Zhu M."/>
            <person name="Dong H."/>
            <person name="Wang S."/>
            <person name="Wang J."/>
        </authorList>
    </citation>
    <scope>NUCLEOTIDE SEQUENCE [LARGE SCALE GENOMIC DNA]</scope>
    <source>
        <strain evidence="1 2">SCUT27</strain>
    </source>
</reference>
<sequence>MFKRNSDGKWVTGNPQNPTILSVDEAVELGRKIRDALVAGTNLIDKLSDDASIEDYIKLQEQLSNTLVYNMQNLGWVHKYYHMLYPYKIDAFHSTRWQVHALIYCNVKPVQDDKLYTMSGQLMQIIKKTELSTSYLRIQCVYCLDRL</sequence>
<accession>W9E9Z6</accession>
<organism evidence="1 2">
    <name type="scientific">Thermoanaerobacterium aotearoense SCUT27</name>
    <dbReference type="NCBI Taxonomy" id="1421016"/>
    <lineage>
        <taxon>Bacteria</taxon>
        <taxon>Bacillati</taxon>
        <taxon>Bacillota</taxon>
        <taxon>Clostridia</taxon>
        <taxon>Thermoanaerobacterales</taxon>
        <taxon>Thermoanaerobacteraceae</taxon>
        <taxon>Thermoanaerobacterium</taxon>
    </lineage>
</organism>
<evidence type="ECO:0000313" key="1">
    <source>
        <dbReference type="EMBL" id="ETO38828.1"/>
    </source>
</evidence>
<comment type="caution">
    <text evidence="1">The sequence shown here is derived from an EMBL/GenBank/DDBJ whole genome shotgun (WGS) entry which is preliminary data.</text>
</comment>